<dbReference type="KEGG" id="olu:OSTLU_32200"/>
<proteinExistence type="predicted"/>
<dbReference type="Gene3D" id="2.130.10.30">
    <property type="entry name" value="Regulator of chromosome condensation 1/beta-lactamase-inhibitor protein II"/>
    <property type="match status" value="1"/>
</dbReference>
<reference evidence="3 4" key="1">
    <citation type="journal article" date="2007" name="Proc. Natl. Acad. Sci. U.S.A.">
        <title>The tiny eukaryote Ostreococcus provides genomic insights into the paradox of plankton speciation.</title>
        <authorList>
            <person name="Palenik B."/>
            <person name="Grimwood J."/>
            <person name="Aerts A."/>
            <person name="Rouze P."/>
            <person name="Salamov A."/>
            <person name="Putnam N."/>
            <person name="Dupont C."/>
            <person name="Jorgensen R."/>
            <person name="Derelle E."/>
            <person name="Rombauts S."/>
            <person name="Zhou K."/>
            <person name="Otillar R."/>
            <person name="Merchant S.S."/>
            <person name="Podell S."/>
            <person name="Gaasterland T."/>
            <person name="Napoli C."/>
            <person name="Gendler K."/>
            <person name="Manuell A."/>
            <person name="Tai V."/>
            <person name="Vallon O."/>
            <person name="Piganeau G."/>
            <person name="Jancek S."/>
            <person name="Heijde M."/>
            <person name="Jabbari K."/>
            <person name="Bowler C."/>
            <person name="Lohr M."/>
            <person name="Robbens S."/>
            <person name="Werner G."/>
            <person name="Dubchak I."/>
            <person name="Pazour G.J."/>
            <person name="Ren Q."/>
            <person name="Paulsen I."/>
            <person name="Delwiche C."/>
            <person name="Schmutz J."/>
            <person name="Rokhsar D."/>
            <person name="Van de Peer Y."/>
            <person name="Moreau H."/>
            <person name="Grigoriev I.V."/>
        </authorList>
    </citation>
    <scope>NUCLEOTIDE SEQUENCE [LARGE SCALE GENOMIC DNA]</scope>
    <source>
        <strain evidence="3 4">CCE9901</strain>
    </source>
</reference>
<dbReference type="STRING" id="436017.A4RYZ8"/>
<dbReference type="PANTHER" id="PTHR22870">
    <property type="entry name" value="REGULATOR OF CHROMOSOME CONDENSATION"/>
    <property type="match status" value="1"/>
</dbReference>
<dbReference type="InterPro" id="IPR051210">
    <property type="entry name" value="Ub_ligase/GEF_domain"/>
</dbReference>
<feature type="repeat" description="RCC1" evidence="2">
    <location>
        <begin position="104"/>
        <end position="156"/>
    </location>
</feature>
<evidence type="ECO:0000313" key="4">
    <source>
        <dbReference type="Proteomes" id="UP000001568"/>
    </source>
</evidence>
<feature type="repeat" description="RCC1" evidence="2">
    <location>
        <begin position="156"/>
        <end position="210"/>
    </location>
</feature>
<feature type="repeat" description="RCC1" evidence="2">
    <location>
        <begin position="45"/>
        <end position="99"/>
    </location>
</feature>
<dbReference type="Gramene" id="ABO96776">
    <property type="protein sequence ID" value="ABO96776"/>
    <property type="gene ID" value="OSTLU_32200"/>
</dbReference>
<keyword evidence="1" id="KW-0677">Repeat</keyword>
<gene>
    <name evidence="3" type="ORF">OSTLU_32200</name>
</gene>
<sequence length="220" mass="22561">MVLDDRGRVLDADGAEVFAPSVFSGVAVRRIALGGKHGVFVTENAEAWTFGWNLYGQCGLGVSSNDVPSPTAVRSFSAVGVRISDASCGDAFTIFVADGGDLGASLYACGTNRDGQLGTEDCEIGASTATPRLVALENAPSMVRCGARHCAAACADGVYLWGANDQGQCGAAAADAVVPRPRRFERVDLASNRVVALACGASHVAILVAAESPPQSPDDK</sequence>
<dbReference type="AlphaFoldDB" id="A4RYZ8"/>
<dbReference type="HOGENOM" id="CLU_005210_2_4_1"/>
<protein>
    <submittedName>
        <fullName evidence="3">Uncharacterized protein</fullName>
    </submittedName>
</protein>
<dbReference type="Pfam" id="PF00415">
    <property type="entry name" value="RCC1"/>
    <property type="match status" value="3"/>
</dbReference>
<dbReference type="EMBL" id="CP000586">
    <property type="protein sequence ID" value="ABO96776.1"/>
    <property type="molecule type" value="Genomic_DNA"/>
</dbReference>
<dbReference type="Proteomes" id="UP000001568">
    <property type="component" value="Chromosome 6"/>
</dbReference>
<name>A4RYZ8_OSTLU</name>
<dbReference type="PANTHER" id="PTHR22870:SF408">
    <property type="entry name" value="OS09G0560450 PROTEIN"/>
    <property type="match status" value="1"/>
</dbReference>
<accession>A4RYZ8</accession>
<organism evidence="3 4">
    <name type="scientific">Ostreococcus lucimarinus (strain CCE9901)</name>
    <dbReference type="NCBI Taxonomy" id="436017"/>
    <lineage>
        <taxon>Eukaryota</taxon>
        <taxon>Viridiplantae</taxon>
        <taxon>Chlorophyta</taxon>
        <taxon>Mamiellophyceae</taxon>
        <taxon>Mamiellales</taxon>
        <taxon>Bathycoccaceae</taxon>
        <taxon>Ostreococcus</taxon>
    </lineage>
</organism>
<dbReference type="eggNOG" id="KOG1426">
    <property type="taxonomic scope" value="Eukaryota"/>
</dbReference>
<keyword evidence="4" id="KW-1185">Reference proteome</keyword>
<dbReference type="OrthoDB" id="297375at2759"/>
<dbReference type="InterPro" id="IPR000408">
    <property type="entry name" value="Reg_chr_condens"/>
</dbReference>
<evidence type="ECO:0000313" key="3">
    <source>
        <dbReference type="EMBL" id="ABO96776.1"/>
    </source>
</evidence>
<dbReference type="SUPFAM" id="SSF50985">
    <property type="entry name" value="RCC1/BLIP-II"/>
    <property type="match status" value="1"/>
</dbReference>
<dbReference type="GeneID" id="5002539"/>
<evidence type="ECO:0000256" key="2">
    <source>
        <dbReference type="PROSITE-ProRule" id="PRU00235"/>
    </source>
</evidence>
<evidence type="ECO:0000256" key="1">
    <source>
        <dbReference type="ARBA" id="ARBA00022737"/>
    </source>
</evidence>
<dbReference type="RefSeq" id="XP_001418483.1">
    <property type="nucleotide sequence ID" value="XM_001418446.1"/>
</dbReference>
<dbReference type="InterPro" id="IPR009091">
    <property type="entry name" value="RCC1/BLIP-II"/>
</dbReference>
<dbReference type="PROSITE" id="PS50012">
    <property type="entry name" value="RCC1_3"/>
    <property type="match status" value="3"/>
</dbReference>